<gene>
    <name evidence="3" type="ORF">UFOPK1493_02891</name>
</gene>
<proteinExistence type="predicted"/>
<dbReference type="AlphaFoldDB" id="A0A6J6EPY5"/>
<evidence type="ECO:0000256" key="1">
    <source>
        <dbReference type="SAM" id="MobiDB-lite"/>
    </source>
</evidence>
<organism evidence="3">
    <name type="scientific">freshwater metagenome</name>
    <dbReference type="NCBI Taxonomy" id="449393"/>
    <lineage>
        <taxon>unclassified sequences</taxon>
        <taxon>metagenomes</taxon>
        <taxon>ecological metagenomes</taxon>
    </lineage>
</organism>
<name>A0A6J6EPY5_9ZZZZ</name>
<evidence type="ECO:0000259" key="2">
    <source>
        <dbReference type="SMART" id="SM00834"/>
    </source>
</evidence>
<feature type="domain" description="Putative regulatory protein FmdB zinc ribbon" evidence="2">
    <location>
        <begin position="1"/>
        <end position="42"/>
    </location>
</feature>
<dbReference type="SMART" id="SM00834">
    <property type="entry name" value="CxxC_CXXC_SSSS"/>
    <property type="match status" value="1"/>
</dbReference>
<dbReference type="Pfam" id="PF09723">
    <property type="entry name" value="Zn_ribbon_8"/>
    <property type="match status" value="1"/>
</dbReference>
<dbReference type="InterPro" id="IPR013429">
    <property type="entry name" value="Regulatory_FmdB_Zinc_ribbon"/>
</dbReference>
<reference evidence="3" key="1">
    <citation type="submission" date="2020-05" db="EMBL/GenBank/DDBJ databases">
        <authorList>
            <person name="Chiriac C."/>
            <person name="Salcher M."/>
            <person name="Ghai R."/>
            <person name="Kavagutti S V."/>
        </authorList>
    </citation>
    <scope>NUCLEOTIDE SEQUENCE</scope>
</reference>
<feature type="region of interest" description="Disordered" evidence="1">
    <location>
        <begin position="51"/>
        <end position="75"/>
    </location>
</feature>
<dbReference type="NCBIfam" id="TIGR02605">
    <property type="entry name" value="CxxC_CxxC_SSSS"/>
    <property type="match status" value="1"/>
</dbReference>
<dbReference type="EMBL" id="CAEZSR010000136">
    <property type="protein sequence ID" value="CAB4578552.1"/>
    <property type="molecule type" value="Genomic_DNA"/>
</dbReference>
<protein>
    <submittedName>
        <fullName evidence="3">Unannotated protein</fullName>
    </submittedName>
</protein>
<evidence type="ECO:0000313" key="3">
    <source>
        <dbReference type="EMBL" id="CAB4578552.1"/>
    </source>
</evidence>
<sequence>MPLYEYRCRTCDETFELRRPMSESSAPAPCSSGHVDSVRLLSVFASVGASGAAAPSAPAPAARGGVCGSSCGCHH</sequence>
<accession>A0A6J6EPY5</accession>